<dbReference type="SUPFAM" id="SSF51197">
    <property type="entry name" value="Clavaminate synthase-like"/>
    <property type="match status" value="1"/>
</dbReference>
<keyword evidence="1 5" id="KW-0479">Metal-binding</keyword>
<keyword evidence="4 5" id="KW-0408">Iron</keyword>
<dbReference type="InterPro" id="IPR037151">
    <property type="entry name" value="AlkB-like_sf"/>
</dbReference>
<keyword evidence="3" id="KW-0560">Oxidoreductase</keyword>
<evidence type="ECO:0000256" key="3">
    <source>
        <dbReference type="ARBA" id="ARBA00023002"/>
    </source>
</evidence>
<evidence type="ECO:0000256" key="2">
    <source>
        <dbReference type="ARBA" id="ARBA00022964"/>
    </source>
</evidence>
<dbReference type="GO" id="GO:0035513">
    <property type="term" value="P:oxidative RNA demethylation"/>
    <property type="evidence" value="ECO:0007669"/>
    <property type="project" value="TreeGrafter"/>
</dbReference>
<evidence type="ECO:0000256" key="4">
    <source>
        <dbReference type="ARBA" id="ARBA00023004"/>
    </source>
</evidence>
<dbReference type="PANTHER" id="PTHR16557:SF2">
    <property type="entry name" value="NUCLEIC ACID DIOXYGENASE ALKBH1"/>
    <property type="match status" value="1"/>
</dbReference>
<dbReference type="NCBIfam" id="NF011930">
    <property type="entry name" value="PRK15401.1"/>
    <property type="match status" value="1"/>
</dbReference>
<feature type="binding site" evidence="5">
    <location>
        <position position="134"/>
    </location>
    <ligand>
        <name>Fe cation</name>
        <dbReference type="ChEBI" id="CHEBI:24875"/>
        <note>catalytic</note>
    </ligand>
</feature>
<comment type="caution">
    <text evidence="7">The sequence shown here is derived from an EMBL/GenBank/DDBJ whole genome shotgun (WGS) entry which is preliminary data.</text>
</comment>
<feature type="binding site" evidence="5">
    <location>
        <position position="190"/>
    </location>
    <ligand>
        <name>Fe cation</name>
        <dbReference type="ChEBI" id="CHEBI:24875"/>
        <note>catalytic</note>
    </ligand>
</feature>
<dbReference type="PANTHER" id="PTHR16557">
    <property type="entry name" value="ALKYLATED DNA REPAIR PROTEIN ALKB-RELATED"/>
    <property type="match status" value="1"/>
</dbReference>
<dbReference type="InterPro" id="IPR004574">
    <property type="entry name" value="Alkb"/>
</dbReference>
<gene>
    <name evidence="7" type="ORF">CAL20_16785</name>
</gene>
<sequence>MNLDLFAPEDFAPANVQLGAQAVVLRGLALPYVDAILAELKAIFAAAPLRHMVTPGGFRMSVALTNCGSLGWTTDLSGYRYTQLDPQTGLPWPALPASFVRLAQQAAETAGFPDFLPDACLINRYLPGARMSLHQDKNERDFSAPIVSVSLGIPATFLFGGDQRGDRAQRVPLQHGDVAVWGGQDRLRYHGVSELKDATHPLLGAMRINLTFRRAG</sequence>
<dbReference type="AlphaFoldDB" id="A0A261U194"/>
<feature type="binding site" evidence="5">
    <location>
        <position position="136"/>
    </location>
    <ligand>
        <name>Fe cation</name>
        <dbReference type="ChEBI" id="CHEBI:24875"/>
        <note>catalytic</note>
    </ligand>
</feature>
<dbReference type="InterPro" id="IPR027450">
    <property type="entry name" value="AlkB-like"/>
</dbReference>
<comment type="cofactor">
    <cofactor evidence="5">
        <name>Fe(2+)</name>
        <dbReference type="ChEBI" id="CHEBI:29033"/>
    </cofactor>
    <text evidence="5">Binds 1 Fe(2+) ion per subunit.</text>
</comment>
<keyword evidence="8" id="KW-1185">Reference proteome</keyword>
<dbReference type="EMBL" id="NEVQ01000016">
    <property type="protein sequence ID" value="OZI54633.1"/>
    <property type="molecule type" value="Genomic_DNA"/>
</dbReference>
<dbReference type="GO" id="GO:0005737">
    <property type="term" value="C:cytoplasm"/>
    <property type="evidence" value="ECO:0007669"/>
    <property type="project" value="TreeGrafter"/>
</dbReference>
<dbReference type="Proteomes" id="UP000216885">
    <property type="component" value="Unassembled WGS sequence"/>
</dbReference>
<evidence type="ECO:0000313" key="7">
    <source>
        <dbReference type="EMBL" id="OZI54633.1"/>
    </source>
</evidence>
<dbReference type="RefSeq" id="WP_094838455.1">
    <property type="nucleotide sequence ID" value="NZ_NEVQ01000016.1"/>
</dbReference>
<evidence type="ECO:0000256" key="1">
    <source>
        <dbReference type="ARBA" id="ARBA00022723"/>
    </source>
</evidence>
<name>A0A261U194_9BORD</name>
<dbReference type="Gene3D" id="2.60.120.590">
    <property type="entry name" value="Alpha-ketoglutarate-dependent dioxygenase AlkB-like"/>
    <property type="match status" value="1"/>
</dbReference>
<dbReference type="Pfam" id="PF13532">
    <property type="entry name" value="2OG-FeII_Oxy_2"/>
    <property type="match status" value="1"/>
</dbReference>
<feature type="domain" description="Fe2OG dioxygenase" evidence="6">
    <location>
        <begin position="116"/>
        <end position="216"/>
    </location>
</feature>
<dbReference type="GO" id="GO:0035515">
    <property type="term" value="F:oxidative RNA demethylase activity"/>
    <property type="evidence" value="ECO:0007669"/>
    <property type="project" value="TreeGrafter"/>
</dbReference>
<evidence type="ECO:0000259" key="6">
    <source>
        <dbReference type="PROSITE" id="PS51471"/>
    </source>
</evidence>
<dbReference type="GO" id="GO:0008198">
    <property type="term" value="F:ferrous iron binding"/>
    <property type="evidence" value="ECO:0007669"/>
    <property type="project" value="TreeGrafter"/>
</dbReference>
<dbReference type="PROSITE" id="PS51471">
    <property type="entry name" value="FE2OG_OXY"/>
    <property type="match status" value="1"/>
</dbReference>
<proteinExistence type="predicted"/>
<protein>
    <submittedName>
        <fullName evidence="7">Alpha-ketoglutarate-dependent dioxygenase AlkB</fullName>
    </submittedName>
</protein>
<dbReference type="GO" id="GO:0035516">
    <property type="term" value="F:broad specificity oxidative DNA demethylase activity"/>
    <property type="evidence" value="ECO:0007669"/>
    <property type="project" value="TreeGrafter"/>
</dbReference>
<evidence type="ECO:0000313" key="8">
    <source>
        <dbReference type="Proteomes" id="UP000216885"/>
    </source>
</evidence>
<accession>A0A261U194</accession>
<evidence type="ECO:0000256" key="5">
    <source>
        <dbReference type="PIRSR" id="PIRSR604574-2"/>
    </source>
</evidence>
<reference evidence="7 8" key="1">
    <citation type="submission" date="2017-05" db="EMBL/GenBank/DDBJ databases">
        <title>Complete and WGS of Bordetella genogroups.</title>
        <authorList>
            <person name="Spilker T."/>
            <person name="LiPuma J."/>
        </authorList>
    </citation>
    <scope>NUCLEOTIDE SEQUENCE [LARGE SCALE GENOMIC DNA]</scope>
    <source>
        <strain evidence="7 8">AU9919</strain>
    </source>
</reference>
<dbReference type="InterPro" id="IPR005123">
    <property type="entry name" value="Oxoglu/Fe-dep_dioxygenase_dom"/>
</dbReference>
<organism evidence="7 8">
    <name type="scientific">Bordetella genomosp. 4</name>
    <dbReference type="NCBI Taxonomy" id="463044"/>
    <lineage>
        <taxon>Bacteria</taxon>
        <taxon>Pseudomonadati</taxon>
        <taxon>Pseudomonadota</taxon>
        <taxon>Betaproteobacteria</taxon>
        <taxon>Burkholderiales</taxon>
        <taxon>Alcaligenaceae</taxon>
        <taxon>Bordetella</taxon>
    </lineage>
</organism>
<keyword evidence="2 7" id="KW-0223">Dioxygenase</keyword>